<dbReference type="Pfam" id="PF12969">
    <property type="entry name" value="DUF3857"/>
    <property type="match status" value="1"/>
</dbReference>
<dbReference type="HOGENOM" id="CLU_026364_0_0_10"/>
<evidence type="ECO:0000313" key="2">
    <source>
        <dbReference type="EMBL" id="AIL45987.1"/>
    </source>
</evidence>
<dbReference type="AlphaFoldDB" id="A0A077EEQ7"/>
<dbReference type="Gene3D" id="3.10.620.30">
    <property type="match status" value="1"/>
</dbReference>
<feature type="domain" description="DUF3857" evidence="1">
    <location>
        <begin position="68"/>
        <end position="231"/>
    </location>
</feature>
<reference evidence="2 3" key="1">
    <citation type="journal article" date="2013" name="Lancet">
        <title>First case of E anophelis outbreak in an intensive-care unit.</title>
        <authorList>
            <person name="Teo J."/>
            <person name="Tan S.Y."/>
            <person name="Tay M."/>
            <person name="Ding Y."/>
            <person name="Kjelleberg S."/>
            <person name="Givskov M."/>
            <person name="Lin R.T."/>
            <person name="Yang L."/>
        </authorList>
    </citation>
    <scope>NUCLEOTIDE SEQUENCE [LARGE SCALE GENOMIC DNA]</scope>
    <source>
        <strain evidence="2 3">NUHP1</strain>
    </source>
</reference>
<dbReference type="eggNOG" id="COG1305">
    <property type="taxonomic scope" value="Bacteria"/>
</dbReference>
<dbReference type="RefSeq" id="WP_009088589.1">
    <property type="nucleotide sequence ID" value="NZ_CP007547.1"/>
</dbReference>
<protein>
    <recommendedName>
        <fullName evidence="1">DUF3857 domain-containing protein</fullName>
    </recommendedName>
</protein>
<dbReference type="KEGG" id="eao:BD94_2212"/>
<dbReference type="STRING" id="1338011.BD94_2212"/>
<evidence type="ECO:0000313" key="3">
    <source>
        <dbReference type="Proteomes" id="UP000028933"/>
    </source>
</evidence>
<gene>
    <name evidence="2" type="ORF">BD94_2212</name>
</gene>
<accession>A0A077EEQ7</accession>
<dbReference type="InterPro" id="IPR024618">
    <property type="entry name" value="DUF3857"/>
</dbReference>
<proteinExistence type="predicted"/>
<sequence length="645" mass="74506">MNKLILLACSGICIMSYAQKDKFLNYPKVSENDMKKEKSAIDPNAGAEILYRSVHYFIDPSSNMLNQEVYSQVKIYDKNKAKDYLTVELNLYKSTKSSDAEILTSLKGTTYNFVNGKVETDKVEKEDKFKSKESKNYEVSKFTFPNVKNGSVLEFKYKRISPFFWYVPTTTIEKDIPVVYTEYVFDMPKYFGYNINYTGSLTPKNRHIAEEFLYGVEGRTYRFGFENLKPFEEEEYVLNSDNYKTKVSAELNSVAYRSGEVKNYAMSWEDIRKQLYEHDDFGRELKKKLPSGFIPADILAEKDEMEKAKKILAFAQKSFKWDRVHDFTSDNGSNNLIKTKIGSVGDINLTLVKMLREAGITTNPLVLSTINNGFISYNPSMNSLNYVIACSEINGKLYIMDASNKQSLINVLPPKIYNYRGFIMKDKEVKEVNLENENSSKTFLTVNATLNPDGTIKGSFSDKDTSLYSMVNNERYEDDKEDYQKSYYKDRYKFPFTDIKTELLPNNDFETTFNFTADNMVDAVGNKFIINPLLFLNTEKNPFDQKGERTMPIELLTGYEKIKNVSLTIPEGYVVENLPKSKRIVTEDKEISYTYEISQDKNKINIKTSTIVASSNYPKEYYVAFKQIWDTMLKKEGELITVVKK</sequence>
<name>A0A077EEQ7_9FLAO</name>
<dbReference type="EMBL" id="CP007547">
    <property type="protein sequence ID" value="AIL45987.1"/>
    <property type="molecule type" value="Genomic_DNA"/>
</dbReference>
<evidence type="ECO:0000259" key="1">
    <source>
        <dbReference type="Pfam" id="PF12969"/>
    </source>
</evidence>
<dbReference type="Proteomes" id="UP000028933">
    <property type="component" value="Chromosome"/>
</dbReference>
<dbReference type="Gene3D" id="2.60.40.3140">
    <property type="match status" value="1"/>
</dbReference>
<dbReference type="GeneID" id="56683289"/>
<dbReference type="Gene3D" id="2.60.120.1130">
    <property type="match status" value="1"/>
</dbReference>
<organism evidence="2 3">
    <name type="scientific">Elizabethkingia anophelis NUHP1</name>
    <dbReference type="NCBI Taxonomy" id="1338011"/>
    <lineage>
        <taxon>Bacteria</taxon>
        <taxon>Pseudomonadati</taxon>
        <taxon>Bacteroidota</taxon>
        <taxon>Flavobacteriia</taxon>
        <taxon>Flavobacteriales</taxon>
        <taxon>Weeksellaceae</taxon>
        <taxon>Elizabethkingia</taxon>
    </lineage>
</organism>